<organism evidence="2 3">
    <name type="scientific">Candidatus Corynebacterium intestinavium</name>
    <dbReference type="NCBI Taxonomy" id="2838531"/>
    <lineage>
        <taxon>Bacteria</taxon>
        <taxon>Bacillati</taxon>
        <taxon>Actinomycetota</taxon>
        <taxon>Actinomycetes</taxon>
        <taxon>Mycobacteriales</taxon>
        <taxon>Corynebacteriaceae</taxon>
        <taxon>Corynebacterium</taxon>
    </lineage>
</organism>
<feature type="transmembrane region" description="Helical" evidence="1">
    <location>
        <begin position="36"/>
        <end position="57"/>
    </location>
</feature>
<keyword evidence="1" id="KW-0472">Membrane</keyword>
<keyword evidence="1" id="KW-1133">Transmembrane helix</keyword>
<gene>
    <name evidence="2" type="ORF">H9907_06355</name>
</gene>
<dbReference type="EMBL" id="DWUR01000100">
    <property type="protein sequence ID" value="HJD49699.1"/>
    <property type="molecule type" value="Genomic_DNA"/>
</dbReference>
<dbReference type="AlphaFoldDB" id="A0A9D2UC44"/>
<evidence type="ECO:0000256" key="1">
    <source>
        <dbReference type="SAM" id="Phobius"/>
    </source>
</evidence>
<sequence>MSTQPTVLATEAVHAADTLHAAEAAGSYGLPAGVSLGTTIGVLLPLCIVTVALRGLPFAALRSFRESKLVAWLGMGMPVGVMSILVIYTAADRMDAPGGLASLLIAVAFTTIWHLWRRSATQSILLGTVFYVLLVNLVF</sequence>
<reference evidence="2" key="1">
    <citation type="journal article" date="2021" name="PeerJ">
        <title>Extensive microbial diversity within the chicken gut microbiome revealed by metagenomics and culture.</title>
        <authorList>
            <person name="Gilroy R."/>
            <person name="Ravi A."/>
            <person name="Getino M."/>
            <person name="Pursley I."/>
            <person name="Horton D.L."/>
            <person name="Alikhan N.F."/>
            <person name="Baker D."/>
            <person name="Gharbi K."/>
            <person name="Hall N."/>
            <person name="Watson M."/>
            <person name="Adriaenssens E.M."/>
            <person name="Foster-Nyarko E."/>
            <person name="Jarju S."/>
            <person name="Secka A."/>
            <person name="Antonio M."/>
            <person name="Oren A."/>
            <person name="Chaudhuri R.R."/>
            <person name="La Ragione R."/>
            <person name="Hildebrand F."/>
            <person name="Pallen M.J."/>
        </authorList>
    </citation>
    <scope>NUCLEOTIDE SEQUENCE</scope>
    <source>
        <strain evidence="2">5925</strain>
    </source>
</reference>
<evidence type="ECO:0000313" key="2">
    <source>
        <dbReference type="EMBL" id="HJD49699.1"/>
    </source>
</evidence>
<evidence type="ECO:0000313" key="3">
    <source>
        <dbReference type="Proteomes" id="UP000823907"/>
    </source>
</evidence>
<keyword evidence="1" id="KW-0812">Transmembrane</keyword>
<name>A0A9D2UC44_9CORY</name>
<feature type="transmembrane region" description="Helical" evidence="1">
    <location>
        <begin position="123"/>
        <end position="138"/>
    </location>
</feature>
<accession>A0A9D2UC44</accession>
<feature type="transmembrane region" description="Helical" evidence="1">
    <location>
        <begin position="96"/>
        <end position="116"/>
    </location>
</feature>
<feature type="transmembrane region" description="Helical" evidence="1">
    <location>
        <begin position="69"/>
        <end position="90"/>
    </location>
</feature>
<protein>
    <submittedName>
        <fullName evidence="2">AzlD domain-containing protein</fullName>
    </submittedName>
</protein>
<dbReference type="Proteomes" id="UP000823907">
    <property type="component" value="Unassembled WGS sequence"/>
</dbReference>
<reference evidence="2" key="2">
    <citation type="submission" date="2021-04" db="EMBL/GenBank/DDBJ databases">
        <authorList>
            <person name="Gilroy R."/>
        </authorList>
    </citation>
    <scope>NUCLEOTIDE SEQUENCE</scope>
    <source>
        <strain evidence="2">5925</strain>
    </source>
</reference>
<dbReference type="InterPro" id="IPR008407">
    <property type="entry name" value="Brnchd-chn_aa_trnsp_AzlD"/>
</dbReference>
<comment type="caution">
    <text evidence="2">The sequence shown here is derived from an EMBL/GenBank/DDBJ whole genome shotgun (WGS) entry which is preliminary data.</text>
</comment>
<dbReference type="Pfam" id="PF05437">
    <property type="entry name" value="AzlD"/>
    <property type="match status" value="1"/>
</dbReference>
<proteinExistence type="predicted"/>